<gene>
    <name evidence="2" type="ORF">GCM10009716_49360</name>
</gene>
<dbReference type="EMBL" id="BAAAMJ010000132">
    <property type="protein sequence ID" value="GAA1937410.1"/>
    <property type="molecule type" value="Genomic_DNA"/>
</dbReference>
<comment type="caution">
    <text evidence="2">The sequence shown here is derived from an EMBL/GenBank/DDBJ whole genome shotgun (WGS) entry which is preliminary data.</text>
</comment>
<evidence type="ECO:0000256" key="1">
    <source>
        <dbReference type="SAM" id="MobiDB-lite"/>
    </source>
</evidence>
<evidence type="ECO:0000313" key="3">
    <source>
        <dbReference type="Proteomes" id="UP001501303"/>
    </source>
</evidence>
<feature type="region of interest" description="Disordered" evidence="1">
    <location>
        <begin position="39"/>
        <end position="72"/>
    </location>
</feature>
<organism evidence="2 3">
    <name type="scientific">Streptomyces sodiiphilus</name>
    <dbReference type="NCBI Taxonomy" id="226217"/>
    <lineage>
        <taxon>Bacteria</taxon>
        <taxon>Bacillati</taxon>
        <taxon>Actinomycetota</taxon>
        <taxon>Actinomycetes</taxon>
        <taxon>Kitasatosporales</taxon>
        <taxon>Streptomycetaceae</taxon>
        <taxon>Streptomyces</taxon>
    </lineage>
</organism>
<keyword evidence="3" id="KW-1185">Reference proteome</keyword>
<name>A0ABN2PX75_9ACTN</name>
<accession>A0ABN2PX75</accession>
<feature type="compositionally biased region" description="Gly residues" evidence="1">
    <location>
        <begin position="40"/>
        <end position="62"/>
    </location>
</feature>
<sequence>MKDPYSRSARKARLRLVAAGAAAGALIAGLGAVALSGLGASEGGGGSAGPGSSADGGSGGAESPGRSAEEMTPALGNKVSLAEPEGQKHGMPVGWPRGGDGAISAAVAIRENLDPLDDDRVRGQMEAVTSKHSLASVDRAVSQVRATREYAGLPPSGAAPPGFFVTTTVKAVRLRTLPTEDDTLVQEVWMVYDRHGPGSGGGPDKNPLTDQMDSIVLVWEDGDWKLTEEYDSLKNYPIVPYDPDSPKAWQHGWWQVDR</sequence>
<reference evidence="2 3" key="1">
    <citation type="journal article" date="2019" name="Int. J. Syst. Evol. Microbiol.">
        <title>The Global Catalogue of Microorganisms (GCM) 10K type strain sequencing project: providing services to taxonomists for standard genome sequencing and annotation.</title>
        <authorList>
            <consortium name="The Broad Institute Genomics Platform"/>
            <consortium name="The Broad Institute Genome Sequencing Center for Infectious Disease"/>
            <person name="Wu L."/>
            <person name="Ma J."/>
        </authorList>
    </citation>
    <scope>NUCLEOTIDE SEQUENCE [LARGE SCALE GENOMIC DNA]</scope>
    <source>
        <strain evidence="2 3">JCM 13581</strain>
    </source>
</reference>
<evidence type="ECO:0000313" key="2">
    <source>
        <dbReference type="EMBL" id="GAA1937410.1"/>
    </source>
</evidence>
<dbReference type="Proteomes" id="UP001501303">
    <property type="component" value="Unassembled WGS sequence"/>
</dbReference>
<protein>
    <recommendedName>
        <fullName evidence="4">Integral membrane protein</fullName>
    </recommendedName>
</protein>
<evidence type="ECO:0008006" key="4">
    <source>
        <dbReference type="Google" id="ProtNLM"/>
    </source>
</evidence>
<proteinExistence type="predicted"/>